<comment type="caution">
    <text evidence="9">The sequence shown here is derived from an EMBL/GenBank/DDBJ whole genome shotgun (WGS) entry which is preliminary data.</text>
</comment>
<reference evidence="9" key="1">
    <citation type="submission" date="2020-03" db="EMBL/GenBank/DDBJ databases">
        <title>A high-quality chromosome-level genome assembly of a woody plant with both climbing and erect habits, Rhamnella rubrinervis.</title>
        <authorList>
            <person name="Lu Z."/>
            <person name="Yang Y."/>
            <person name="Zhu X."/>
            <person name="Sun Y."/>
        </authorList>
    </citation>
    <scope>NUCLEOTIDE SEQUENCE</scope>
    <source>
        <strain evidence="9">BYM</strain>
        <tissue evidence="9">Leaf</tissue>
    </source>
</reference>
<protein>
    <recommendedName>
        <fullName evidence="1">non-specific serine/threonine protein kinase</fullName>
        <ecNumber evidence="1">2.7.11.1</ecNumber>
    </recommendedName>
</protein>
<keyword evidence="2" id="KW-0723">Serine/threonine-protein kinase</keyword>
<dbReference type="PANTHER" id="PTHR48005:SF70">
    <property type="entry name" value="MDIS1-INTERACTING RECEPTOR LIKE KINASE 2-LIKE"/>
    <property type="match status" value="1"/>
</dbReference>
<dbReference type="GO" id="GO:0005524">
    <property type="term" value="F:ATP binding"/>
    <property type="evidence" value="ECO:0007669"/>
    <property type="project" value="UniProtKB-KW"/>
</dbReference>
<evidence type="ECO:0000256" key="3">
    <source>
        <dbReference type="ARBA" id="ARBA00022679"/>
    </source>
</evidence>
<evidence type="ECO:0000256" key="8">
    <source>
        <dbReference type="ARBA" id="ARBA00048679"/>
    </source>
</evidence>
<evidence type="ECO:0000313" key="10">
    <source>
        <dbReference type="Proteomes" id="UP000796880"/>
    </source>
</evidence>
<dbReference type="InterPro" id="IPR011009">
    <property type="entry name" value="Kinase-like_dom_sf"/>
</dbReference>
<keyword evidence="5" id="KW-0418">Kinase</keyword>
<dbReference type="EC" id="2.7.11.1" evidence="1"/>
<comment type="catalytic activity">
    <reaction evidence="8">
        <text>L-seryl-[protein] + ATP = O-phospho-L-seryl-[protein] + ADP + H(+)</text>
        <dbReference type="Rhea" id="RHEA:17989"/>
        <dbReference type="Rhea" id="RHEA-COMP:9863"/>
        <dbReference type="Rhea" id="RHEA-COMP:11604"/>
        <dbReference type="ChEBI" id="CHEBI:15378"/>
        <dbReference type="ChEBI" id="CHEBI:29999"/>
        <dbReference type="ChEBI" id="CHEBI:30616"/>
        <dbReference type="ChEBI" id="CHEBI:83421"/>
        <dbReference type="ChEBI" id="CHEBI:456216"/>
        <dbReference type="EC" id="2.7.11.1"/>
    </reaction>
</comment>
<evidence type="ECO:0000256" key="4">
    <source>
        <dbReference type="ARBA" id="ARBA00022741"/>
    </source>
</evidence>
<keyword evidence="3" id="KW-0808">Transferase</keyword>
<dbReference type="EMBL" id="VOIH02000001">
    <property type="protein sequence ID" value="KAF3457512.1"/>
    <property type="molecule type" value="Genomic_DNA"/>
</dbReference>
<dbReference type="Gene3D" id="3.30.200.20">
    <property type="entry name" value="Phosphorylase Kinase, domain 1"/>
    <property type="match status" value="1"/>
</dbReference>
<dbReference type="AlphaFoldDB" id="A0A8K0HR64"/>
<dbReference type="GO" id="GO:0004674">
    <property type="term" value="F:protein serine/threonine kinase activity"/>
    <property type="evidence" value="ECO:0007669"/>
    <property type="project" value="UniProtKB-KW"/>
</dbReference>
<sequence length="120" mass="13324">MMAKRCIRRYENFDSKYCIGVGGYGTAYKALLSTDQVVAVNKFHENDEPASPEAFTDISSNNVFLDAHEARFADFGSASILVPESSSSWSSFAGTLVIQLQTLLTMWEQRRSVTCIALEL</sequence>
<dbReference type="InterPro" id="IPR051420">
    <property type="entry name" value="Ser_Thr_Kinases_DiverseReg"/>
</dbReference>
<keyword evidence="10" id="KW-1185">Reference proteome</keyword>
<evidence type="ECO:0000313" key="9">
    <source>
        <dbReference type="EMBL" id="KAF3457512.1"/>
    </source>
</evidence>
<keyword evidence="4" id="KW-0547">Nucleotide-binding</keyword>
<accession>A0A8K0HR64</accession>
<comment type="catalytic activity">
    <reaction evidence="7">
        <text>L-threonyl-[protein] + ATP = O-phospho-L-threonyl-[protein] + ADP + H(+)</text>
        <dbReference type="Rhea" id="RHEA:46608"/>
        <dbReference type="Rhea" id="RHEA-COMP:11060"/>
        <dbReference type="Rhea" id="RHEA-COMP:11605"/>
        <dbReference type="ChEBI" id="CHEBI:15378"/>
        <dbReference type="ChEBI" id="CHEBI:30013"/>
        <dbReference type="ChEBI" id="CHEBI:30616"/>
        <dbReference type="ChEBI" id="CHEBI:61977"/>
        <dbReference type="ChEBI" id="CHEBI:456216"/>
        <dbReference type="EC" id="2.7.11.1"/>
    </reaction>
</comment>
<dbReference type="Proteomes" id="UP000796880">
    <property type="component" value="Unassembled WGS sequence"/>
</dbReference>
<evidence type="ECO:0000256" key="7">
    <source>
        <dbReference type="ARBA" id="ARBA00047899"/>
    </source>
</evidence>
<name>A0A8K0HR64_9ROSA</name>
<evidence type="ECO:0000256" key="5">
    <source>
        <dbReference type="ARBA" id="ARBA00022777"/>
    </source>
</evidence>
<dbReference type="OrthoDB" id="676979at2759"/>
<gene>
    <name evidence="9" type="ORF">FNV43_RR02170</name>
</gene>
<dbReference type="PANTHER" id="PTHR48005">
    <property type="entry name" value="LEUCINE RICH REPEAT KINASE 2"/>
    <property type="match status" value="1"/>
</dbReference>
<dbReference type="SUPFAM" id="SSF56112">
    <property type="entry name" value="Protein kinase-like (PK-like)"/>
    <property type="match status" value="1"/>
</dbReference>
<keyword evidence="6" id="KW-0067">ATP-binding</keyword>
<evidence type="ECO:0000256" key="1">
    <source>
        <dbReference type="ARBA" id="ARBA00012513"/>
    </source>
</evidence>
<evidence type="ECO:0000256" key="6">
    <source>
        <dbReference type="ARBA" id="ARBA00022840"/>
    </source>
</evidence>
<proteinExistence type="predicted"/>
<evidence type="ECO:0000256" key="2">
    <source>
        <dbReference type="ARBA" id="ARBA00022527"/>
    </source>
</evidence>
<organism evidence="9 10">
    <name type="scientific">Rhamnella rubrinervis</name>
    <dbReference type="NCBI Taxonomy" id="2594499"/>
    <lineage>
        <taxon>Eukaryota</taxon>
        <taxon>Viridiplantae</taxon>
        <taxon>Streptophyta</taxon>
        <taxon>Embryophyta</taxon>
        <taxon>Tracheophyta</taxon>
        <taxon>Spermatophyta</taxon>
        <taxon>Magnoliopsida</taxon>
        <taxon>eudicotyledons</taxon>
        <taxon>Gunneridae</taxon>
        <taxon>Pentapetalae</taxon>
        <taxon>rosids</taxon>
        <taxon>fabids</taxon>
        <taxon>Rosales</taxon>
        <taxon>Rhamnaceae</taxon>
        <taxon>rhamnoid group</taxon>
        <taxon>Rhamneae</taxon>
        <taxon>Rhamnella</taxon>
    </lineage>
</organism>